<evidence type="ECO:0000313" key="3">
    <source>
        <dbReference type="Proteomes" id="UP001210925"/>
    </source>
</evidence>
<keyword evidence="3" id="KW-1185">Reference proteome</keyword>
<sequence length="169" mass="19658">MITEYSYEFKSYVCDSFIPYRIIYIPIDGTKDTRTTIEWSIDNILDPKFDKIILFHIRKSPSLNIDKDTMFNTNPEVVLKKVKVQYEDGKNTVNEMLNQWSKLFVGFGYNVETLALVKSLNSIKYPWIFKTVPQQVRQLALVTKKKMGNELAVFLAKSGVSALYYTDDE</sequence>
<evidence type="ECO:0000313" key="1">
    <source>
        <dbReference type="EMBL" id="KAJ3257624.1"/>
    </source>
</evidence>
<protein>
    <recommendedName>
        <fullName evidence="4">UspA domain-containing protein</fullName>
    </recommendedName>
</protein>
<organism evidence="2 3">
    <name type="scientific">Boothiomyces macroporosus</name>
    <dbReference type="NCBI Taxonomy" id="261099"/>
    <lineage>
        <taxon>Eukaryota</taxon>
        <taxon>Fungi</taxon>
        <taxon>Fungi incertae sedis</taxon>
        <taxon>Chytridiomycota</taxon>
        <taxon>Chytridiomycota incertae sedis</taxon>
        <taxon>Chytridiomycetes</taxon>
        <taxon>Rhizophydiales</taxon>
        <taxon>Terramycetaceae</taxon>
        <taxon>Boothiomyces</taxon>
    </lineage>
</organism>
<name>A0AAD5UHA5_9FUNG</name>
<dbReference type="EMBL" id="JADGKB010000036">
    <property type="protein sequence ID" value="KAJ3257624.1"/>
    <property type="molecule type" value="Genomic_DNA"/>
</dbReference>
<accession>A0AAD5UHA5</accession>
<proteinExistence type="predicted"/>
<dbReference type="Proteomes" id="UP001210925">
    <property type="component" value="Unassembled WGS sequence"/>
</dbReference>
<evidence type="ECO:0008006" key="4">
    <source>
        <dbReference type="Google" id="ProtNLM"/>
    </source>
</evidence>
<reference evidence="2" key="1">
    <citation type="submission" date="2020-05" db="EMBL/GenBank/DDBJ databases">
        <title>Phylogenomic resolution of chytrid fungi.</title>
        <authorList>
            <person name="Stajich J.E."/>
            <person name="Amses K."/>
            <person name="Simmons R."/>
            <person name="Seto K."/>
            <person name="Myers J."/>
            <person name="Bonds A."/>
            <person name="Quandt C.A."/>
            <person name="Barry K."/>
            <person name="Liu P."/>
            <person name="Grigoriev I."/>
            <person name="Longcore J.E."/>
            <person name="James T.Y."/>
        </authorList>
    </citation>
    <scope>NUCLEOTIDE SEQUENCE</scope>
    <source>
        <strain evidence="2">PLAUS21</strain>
    </source>
</reference>
<dbReference type="AlphaFoldDB" id="A0AAD5UHA5"/>
<evidence type="ECO:0000313" key="2">
    <source>
        <dbReference type="EMBL" id="KAJ3257640.1"/>
    </source>
</evidence>
<dbReference type="EMBL" id="JADGKB010000036">
    <property type="protein sequence ID" value="KAJ3257640.1"/>
    <property type="molecule type" value="Genomic_DNA"/>
</dbReference>
<comment type="caution">
    <text evidence="2">The sequence shown here is derived from an EMBL/GenBank/DDBJ whole genome shotgun (WGS) entry which is preliminary data.</text>
</comment>
<gene>
    <name evidence="1" type="ORF">HK103_004396</name>
    <name evidence="2" type="ORF">HK103_004412</name>
</gene>